<dbReference type="PRINTS" id="PR00446">
    <property type="entry name" value="HYDRGNUPTAKE"/>
</dbReference>
<dbReference type="GO" id="GO:0016485">
    <property type="term" value="P:protein processing"/>
    <property type="evidence" value="ECO:0007669"/>
    <property type="project" value="TreeGrafter"/>
</dbReference>
<dbReference type="CDD" id="cd06062">
    <property type="entry name" value="H2MP_MemB-H2up"/>
    <property type="match status" value="1"/>
</dbReference>
<dbReference type="GO" id="GO:0008047">
    <property type="term" value="F:enzyme activator activity"/>
    <property type="evidence" value="ECO:0007669"/>
    <property type="project" value="InterPro"/>
</dbReference>
<comment type="caution">
    <text evidence="5">The sequence shown here is derived from an EMBL/GenBank/DDBJ whole genome shotgun (WGS) entry which is preliminary data.</text>
</comment>
<sequence>MNKIDKVVIIGIGNLLLMDEGIGIHAINELEEHKLPENVDIYDGGTGGFKLIDLMHGAARVIFIDAVESGKAPGTVTIFSSEDVHSIYHKKKYSLHDTDLMEVIKITELLEAPPKIEIVGIQPKTINYGTTLSKELRDAMPDIINTVLNRIEKVYNVSST</sequence>
<keyword evidence="3" id="KW-0064">Aspartyl protease</keyword>
<dbReference type="PANTHER" id="PTHR30302">
    <property type="entry name" value="HYDROGENASE 1 MATURATION PROTEASE"/>
    <property type="match status" value="1"/>
</dbReference>
<dbReference type="EMBL" id="JAANXD010000022">
    <property type="protein sequence ID" value="MBS1257381.1"/>
    <property type="molecule type" value="Genomic_DNA"/>
</dbReference>
<dbReference type="Gene3D" id="3.40.50.1450">
    <property type="entry name" value="HybD-like"/>
    <property type="match status" value="1"/>
</dbReference>
<dbReference type="InterPro" id="IPR023430">
    <property type="entry name" value="Pept_HybD-like_dom_sf"/>
</dbReference>
<organism evidence="5 6">
    <name type="scientific">Candidatus Scalindua arabica</name>
    <dbReference type="NCBI Taxonomy" id="1127984"/>
    <lineage>
        <taxon>Bacteria</taxon>
        <taxon>Pseudomonadati</taxon>
        <taxon>Planctomycetota</taxon>
        <taxon>Candidatus Brocadiia</taxon>
        <taxon>Candidatus Brocadiales</taxon>
        <taxon>Candidatus Scalinduaceae</taxon>
        <taxon>Candidatus Scalindua</taxon>
    </lineage>
</organism>
<evidence type="ECO:0000313" key="6">
    <source>
        <dbReference type="Proteomes" id="UP000722750"/>
    </source>
</evidence>
<dbReference type="SUPFAM" id="SSF53163">
    <property type="entry name" value="HybD-like"/>
    <property type="match status" value="1"/>
</dbReference>
<evidence type="ECO:0000256" key="1">
    <source>
        <dbReference type="ARBA" id="ARBA00006814"/>
    </source>
</evidence>
<reference evidence="5" key="1">
    <citation type="journal article" date="2021" name="ISME J.">
        <title>Fine-scale metabolic discontinuity in a stratified prokaryote microbiome of a Red Sea deep halocline.</title>
        <authorList>
            <person name="Michoud G."/>
            <person name="Ngugi D.K."/>
            <person name="Barozzi A."/>
            <person name="Merlino G."/>
            <person name="Calleja M.L."/>
            <person name="Delgado-Huertas A."/>
            <person name="Moran X.A.G."/>
            <person name="Daffonchio D."/>
        </authorList>
    </citation>
    <scope>NUCLEOTIDE SEQUENCE</scope>
    <source>
        <strain evidence="5">SuakinDeep_MAG55_1</strain>
    </source>
</reference>
<evidence type="ECO:0000256" key="4">
    <source>
        <dbReference type="ARBA" id="ARBA00022801"/>
    </source>
</evidence>
<name>A0A941W2I1_9BACT</name>
<protein>
    <submittedName>
        <fullName evidence="5">Hydrogenase 1 maturation protease</fullName>
    </submittedName>
</protein>
<evidence type="ECO:0000313" key="5">
    <source>
        <dbReference type="EMBL" id="MBS1257381.1"/>
    </source>
</evidence>
<dbReference type="InterPro" id="IPR000671">
    <property type="entry name" value="Peptidase_A31"/>
</dbReference>
<gene>
    <name evidence="5" type="ORF">MAG551_00423</name>
</gene>
<evidence type="ECO:0000256" key="3">
    <source>
        <dbReference type="ARBA" id="ARBA00022750"/>
    </source>
</evidence>
<proteinExistence type="inferred from homology"/>
<evidence type="ECO:0000256" key="2">
    <source>
        <dbReference type="ARBA" id="ARBA00022670"/>
    </source>
</evidence>
<dbReference type="NCBIfam" id="TIGR00072">
    <property type="entry name" value="hydrog_prot"/>
    <property type="match status" value="1"/>
</dbReference>
<accession>A0A941W2I1</accession>
<keyword evidence="2 5" id="KW-0645">Protease</keyword>
<dbReference type="PANTHER" id="PTHR30302:SF1">
    <property type="entry name" value="HYDROGENASE 2 MATURATION PROTEASE"/>
    <property type="match status" value="1"/>
</dbReference>
<keyword evidence="4" id="KW-0378">Hydrolase</keyword>
<comment type="similarity">
    <text evidence="1">Belongs to the peptidase A31 family.</text>
</comment>
<dbReference type="GO" id="GO:0004190">
    <property type="term" value="F:aspartic-type endopeptidase activity"/>
    <property type="evidence" value="ECO:0007669"/>
    <property type="project" value="UniProtKB-KW"/>
</dbReference>
<dbReference type="AlphaFoldDB" id="A0A941W2I1"/>
<dbReference type="Proteomes" id="UP000722750">
    <property type="component" value="Unassembled WGS sequence"/>
</dbReference>
<dbReference type="Pfam" id="PF01750">
    <property type="entry name" value="HycI"/>
    <property type="match status" value="1"/>
</dbReference>